<dbReference type="Proteomes" id="UP001500016">
    <property type="component" value="Unassembled WGS sequence"/>
</dbReference>
<protein>
    <recommendedName>
        <fullName evidence="4">Integral membrane protein</fullName>
    </recommendedName>
</protein>
<evidence type="ECO:0008006" key="4">
    <source>
        <dbReference type="Google" id="ProtNLM"/>
    </source>
</evidence>
<gene>
    <name evidence="2" type="ORF">GCM10009801_76850</name>
</gene>
<dbReference type="EMBL" id="BAAAPE010000028">
    <property type="protein sequence ID" value="GAA2102638.1"/>
    <property type="molecule type" value="Genomic_DNA"/>
</dbReference>
<feature type="transmembrane region" description="Helical" evidence="1">
    <location>
        <begin position="119"/>
        <end position="142"/>
    </location>
</feature>
<sequence length="205" mass="22045">MSAYANRRWAEMARELEFQQLPELRRQAEGWRTGLTGLTALVAVLAVLKGRDSLAELPGWARALAMGLVLGAFVLLVIGALVAVRASHGLPGEEIYYEGQALRRWTERECVRVSGSIRAAAVLCLSGLLLVTAAVAVSWAATPEKPEKKGGKRAALVRVTPQDTGKALCGRLVSVTPQRAVVRTHDGTRRTVRGAVTVKPARTCP</sequence>
<evidence type="ECO:0000313" key="3">
    <source>
        <dbReference type="Proteomes" id="UP001500016"/>
    </source>
</evidence>
<keyword evidence="3" id="KW-1185">Reference proteome</keyword>
<name>A0ABP5ILG8_9ACTN</name>
<organism evidence="2 3">
    <name type="scientific">Streptomyces albiaxialis</name>
    <dbReference type="NCBI Taxonomy" id="329523"/>
    <lineage>
        <taxon>Bacteria</taxon>
        <taxon>Bacillati</taxon>
        <taxon>Actinomycetota</taxon>
        <taxon>Actinomycetes</taxon>
        <taxon>Kitasatosporales</taxon>
        <taxon>Streptomycetaceae</taxon>
        <taxon>Streptomyces</taxon>
    </lineage>
</organism>
<evidence type="ECO:0000313" key="2">
    <source>
        <dbReference type="EMBL" id="GAA2102638.1"/>
    </source>
</evidence>
<reference evidence="3" key="1">
    <citation type="journal article" date="2019" name="Int. J. Syst. Evol. Microbiol.">
        <title>The Global Catalogue of Microorganisms (GCM) 10K type strain sequencing project: providing services to taxonomists for standard genome sequencing and annotation.</title>
        <authorList>
            <consortium name="The Broad Institute Genomics Platform"/>
            <consortium name="The Broad Institute Genome Sequencing Center for Infectious Disease"/>
            <person name="Wu L."/>
            <person name="Ma J."/>
        </authorList>
    </citation>
    <scope>NUCLEOTIDE SEQUENCE [LARGE SCALE GENOMIC DNA]</scope>
    <source>
        <strain evidence="3">JCM 15478</strain>
    </source>
</reference>
<evidence type="ECO:0000256" key="1">
    <source>
        <dbReference type="SAM" id="Phobius"/>
    </source>
</evidence>
<keyword evidence="1" id="KW-1133">Transmembrane helix</keyword>
<keyword evidence="1" id="KW-0472">Membrane</keyword>
<feature type="transmembrane region" description="Helical" evidence="1">
    <location>
        <begin position="30"/>
        <end position="48"/>
    </location>
</feature>
<accession>A0ABP5ILG8</accession>
<dbReference type="RefSeq" id="WP_344535179.1">
    <property type="nucleotide sequence ID" value="NZ_BAAAPE010000028.1"/>
</dbReference>
<feature type="transmembrane region" description="Helical" evidence="1">
    <location>
        <begin position="60"/>
        <end position="84"/>
    </location>
</feature>
<proteinExistence type="predicted"/>
<keyword evidence="1" id="KW-0812">Transmembrane</keyword>
<comment type="caution">
    <text evidence="2">The sequence shown here is derived from an EMBL/GenBank/DDBJ whole genome shotgun (WGS) entry which is preliminary data.</text>
</comment>